<comment type="caution">
    <text evidence="1">The sequence shown here is derived from an EMBL/GenBank/DDBJ whole genome shotgun (WGS) entry which is preliminary data.</text>
</comment>
<dbReference type="EMBL" id="NQVE01000009">
    <property type="protein sequence ID" value="RAL54263.1"/>
    <property type="molecule type" value="Genomic_DNA"/>
</dbReference>
<dbReference type="AlphaFoldDB" id="A0A328ECF5"/>
<name>A0A328ECF5_9ASTE</name>
<protein>
    <submittedName>
        <fullName evidence="1">Uncharacterized protein</fullName>
    </submittedName>
</protein>
<reference evidence="1 2" key="1">
    <citation type="submission" date="2018-06" db="EMBL/GenBank/DDBJ databases">
        <title>The Genome of Cuscuta australis (Dodder) Provides Insight into the Evolution of Plant Parasitism.</title>
        <authorList>
            <person name="Liu H."/>
        </authorList>
    </citation>
    <scope>NUCLEOTIDE SEQUENCE [LARGE SCALE GENOMIC DNA]</scope>
    <source>
        <strain evidence="2">cv. Yunnan</strain>
        <tissue evidence="1">Vines</tissue>
    </source>
</reference>
<evidence type="ECO:0000313" key="2">
    <source>
        <dbReference type="Proteomes" id="UP000249390"/>
    </source>
</evidence>
<gene>
    <name evidence="1" type="ORF">DM860_001391</name>
</gene>
<sequence length="127" mass="14093">MEIIMWSALINLSPCERSYLTSFPQAGKHNSPLSLLLCSTKNRSASWISAPLLFLCTVVAFLLEAKKGHQSAPATVGRFSTPGSEVLRGRLKGTVGGERVGPVSTAWFLSWFPLVCNYRWGCFWRSR</sequence>
<evidence type="ECO:0000313" key="1">
    <source>
        <dbReference type="EMBL" id="RAL54263.1"/>
    </source>
</evidence>
<accession>A0A328ECF5</accession>
<dbReference type="Proteomes" id="UP000249390">
    <property type="component" value="Unassembled WGS sequence"/>
</dbReference>
<proteinExistence type="predicted"/>
<keyword evidence="2" id="KW-1185">Reference proteome</keyword>
<organism evidence="1 2">
    <name type="scientific">Cuscuta australis</name>
    <dbReference type="NCBI Taxonomy" id="267555"/>
    <lineage>
        <taxon>Eukaryota</taxon>
        <taxon>Viridiplantae</taxon>
        <taxon>Streptophyta</taxon>
        <taxon>Embryophyta</taxon>
        <taxon>Tracheophyta</taxon>
        <taxon>Spermatophyta</taxon>
        <taxon>Magnoliopsida</taxon>
        <taxon>eudicotyledons</taxon>
        <taxon>Gunneridae</taxon>
        <taxon>Pentapetalae</taxon>
        <taxon>asterids</taxon>
        <taxon>lamiids</taxon>
        <taxon>Solanales</taxon>
        <taxon>Convolvulaceae</taxon>
        <taxon>Cuscuteae</taxon>
        <taxon>Cuscuta</taxon>
        <taxon>Cuscuta subgen. Grammica</taxon>
        <taxon>Cuscuta sect. Cleistogrammica</taxon>
    </lineage>
</organism>